<protein>
    <submittedName>
        <fullName evidence="2">Uncharacterized protein</fullName>
    </submittedName>
</protein>
<dbReference type="AlphaFoldDB" id="A0AAV2NW17"/>
<gene>
    <name evidence="2" type="ORF">LPLAT_LOCUS10246</name>
</gene>
<evidence type="ECO:0000313" key="3">
    <source>
        <dbReference type="Proteomes" id="UP001497644"/>
    </source>
</evidence>
<evidence type="ECO:0000256" key="1">
    <source>
        <dbReference type="SAM" id="Phobius"/>
    </source>
</evidence>
<sequence length="84" mass="9904">MSLPAKTKSLLIQKFSILGLVAIGGALSITCFMIYVKPWYVKRRHTQAEEHANIIYELQKKRILQQEQNERLLHNRIRELMQLL</sequence>
<organism evidence="2 3">
    <name type="scientific">Lasius platythorax</name>
    <dbReference type="NCBI Taxonomy" id="488582"/>
    <lineage>
        <taxon>Eukaryota</taxon>
        <taxon>Metazoa</taxon>
        <taxon>Ecdysozoa</taxon>
        <taxon>Arthropoda</taxon>
        <taxon>Hexapoda</taxon>
        <taxon>Insecta</taxon>
        <taxon>Pterygota</taxon>
        <taxon>Neoptera</taxon>
        <taxon>Endopterygota</taxon>
        <taxon>Hymenoptera</taxon>
        <taxon>Apocrita</taxon>
        <taxon>Aculeata</taxon>
        <taxon>Formicoidea</taxon>
        <taxon>Formicidae</taxon>
        <taxon>Formicinae</taxon>
        <taxon>Lasius</taxon>
        <taxon>Lasius</taxon>
    </lineage>
</organism>
<name>A0AAV2NW17_9HYME</name>
<dbReference type="EMBL" id="OZ034828">
    <property type="protein sequence ID" value="CAL1684666.1"/>
    <property type="molecule type" value="Genomic_DNA"/>
</dbReference>
<evidence type="ECO:0000313" key="2">
    <source>
        <dbReference type="EMBL" id="CAL1684666.1"/>
    </source>
</evidence>
<accession>A0AAV2NW17</accession>
<keyword evidence="3" id="KW-1185">Reference proteome</keyword>
<dbReference type="Proteomes" id="UP001497644">
    <property type="component" value="Chromosome 5"/>
</dbReference>
<proteinExistence type="predicted"/>
<feature type="transmembrane region" description="Helical" evidence="1">
    <location>
        <begin position="15"/>
        <end position="36"/>
    </location>
</feature>
<reference evidence="2" key="1">
    <citation type="submission" date="2024-04" db="EMBL/GenBank/DDBJ databases">
        <authorList>
            <consortium name="Molecular Ecology Group"/>
        </authorList>
    </citation>
    <scope>NUCLEOTIDE SEQUENCE</scope>
</reference>
<keyword evidence="1" id="KW-1133">Transmembrane helix</keyword>
<keyword evidence="1" id="KW-0812">Transmembrane</keyword>
<keyword evidence="1" id="KW-0472">Membrane</keyword>